<dbReference type="RefSeq" id="WP_202746936.1">
    <property type="nucleotide sequence ID" value="NZ_JAESWC010000001.1"/>
</dbReference>
<keyword evidence="3" id="KW-1185">Reference proteome</keyword>
<feature type="transmembrane region" description="Helical" evidence="1">
    <location>
        <begin position="77"/>
        <end position="96"/>
    </location>
</feature>
<dbReference type="Proteomes" id="UP000632377">
    <property type="component" value="Unassembled WGS sequence"/>
</dbReference>
<evidence type="ECO:0000256" key="1">
    <source>
        <dbReference type="SAM" id="Phobius"/>
    </source>
</evidence>
<proteinExistence type="predicted"/>
<gene>
    <name evidence="2" type="ORF">JK636_00815</name>
</gene>
<name>A0ABS1T4N9_9CLOT</name>
<accession>A0ABS1T4N9</accession>
<dbReference type="InterPro" id="IPR035238">
    <property type="entry name" value="DUF5345"/>
</dbReference>
<organism evidence="2 3">
    <name type="scientific">Clostridium rhizosphaerae</name>
    <dbReference type="NCBI Taxonomy" id="2803861"/>
    <lineage>
        <taxon>Bacteria</taxon>
        <taxon>Bacillati</taxon>
        <taxon>Bacillota</taxon>
        <taxon>Clostridia</taxon>
        <taxon>Eubacteriales</taxon>
        <taxon>Clostridiaceae</taxon>
        <taxon>Clostridium</taxon>
    </lineage>
</organism>
<evidence type="ECO:0000313" key="2">
    <source>
        <dbReference type="EMBL" id="MBL4934292.1"/>
    </source>
</evidence>
<keyword evidence="1" id="KW-0472">Membrane</keyword>
<protein>
    <submittedName>
        <fullName evidence="2">DUF5345 family protein</fullName>
    </submittedName>
</protein>
<sequence length="132" mass="15170">MKKDIIENNIIDNYYKEASYSEHLTSETDELFNKKLNNSLEKMDIVDSLDFPMDINILEVINNAEAIKAKKKLRKEYLIFISICLVIVSSFIFLAFNVDIKIIIYAEVAISVFLPLTLIPIAARVKLKGVQR</sequence>
<keyword evidence="1" id="KW-1133">Transmembrane helix</keyword>
<keyword evidence="1" id="KW-0812">Transmembrane</keyword>
<dbReference type="EMBL" id="JAESWC010000001">
    <property type="protein sequence ID" value="MBL4934292.1"/>
    <property type="molecule type" value="Genomic_DNA"/>
</dbReference>
<dbReference type="Pfam" id="PF17280">
    <property type="entry name" value="DUF5345"/>
    <property type="match status" value="1"/>
</dbReference>
<feature type="transmembrane region" description="Helical" evidence="1">
    <location>
        <begin position="102"/>
        <end position="123"/>
    </location>
</feature>
<evidence type="ECO:0000313" key="3">
    <source>
        <dbReference type="Proteomes" id="UP000632377"/>
    </source>
</evidence>
<comment type="caution">
    <text evidence="2">The sequence shown here is derived from an EMBL/GenBank/DDBJ whole genome shotgun (WGS) entry which is preliminary data.</text>
</comment>
<reference evidence="2 3" key="1">
    <citation type="submission" date="2021-01" db="EMBL/GenBank/DDBJ databases">
        <title>Genome public.</title>
        <authorList>
            <person name="Liu C."/>
            <person name="Sun Q."/>
        </authorList>
    </citation>
    <scope>NUCLEOTIDE SEQUENCE [LARGE SCALE GENOMIC DNA]</scope>
    <source>
        <strain evidence="2 3">YIM B02515</strain>
    </source>
</reference>